<keyword evidence="6" id="KW-0964">Secreted</keyword>
<dbReference type="PANTHER" id="PTHR11552">
    <property type="entry name" value="GLUCOSE-METHANOL-CHOLINE GMC OXIDOREDUCTASE"/>
    <property type="match status" value="1"/>
</dbReference>
<comment type="catalytic activity">
    <reaction evidence="10">
        <text>pyranose + acceptor = pyranos-2-ulose + reduced acceptor.</text>
        <dbReference type="EC" id="1.1.99.29"/>
    </reaction>
</comment>
<dbReference type="GO" id="GO:0005576">
    <property type="term" value="C:extracellular region"/>
    <property type="evidence" value="ECO:0007669"/>
    <property type="project" value="UniProtKB-SubCell"/>
</dbReference>
<dbReference type="SUPFAM" id="SSF51905">
    <property type="entry name" value="FAD/NAD(P)-binding domain"/>
    <property type="match status" value="1"/>
</dbReference>
<evidence type="ECO:0000259" key="17">
    <source>
        <dbReference type="PROSITE" id="PS00624"/>
    </source>
</evidence>
<comment type="similarity">
    <text evidence="3">Belongs to the GMC oxidoreductase family.</text>
</comment>
<comment type="catalytic activity">
    <reaction evidence="12">
        <text>pyranose + acceptor = pyranos-3-ulose + reduced acceptor.</text>
        <dbReference type="EC" id="1.1.99.29"/>
    </reaction>
</comment>
<dbReference type="EC" id="1.1.99.29" evidence="5"/>
<feature type="active site" description="Proton donor" evidence="15">
    <location>
        <position position="560"/>
    </location>
</feature>
<evidence type="ECO:0000256" key="8">
    <source>
        <dbReference type="ARBA" id="ARBA00022827"/>
    </source>
</evidence>
<dbReference type="Proteomes" id="UP000541558">
    <property type="component" value="Unassembled WGS sequence"/>
</dbReference>
<dbReference type="PANTHER" id="PTHR11552:SF147">
    <property type="entry name" value="CHOLINE DEHYDROGENASE, MITOCHONDRIAL"/>
    <property type="match status" value="1"/>
</dbReference>
<evidence type="ECO:0000256" key="14">
    <source>
        <dbReference type="ARBA" id="ARBA00034059"/>
    </source>
</evidence>
<protein>
    <recommendedName>
        <fullName evidence="5">pyranose dehydrogenase (acceptor)</fullName>
        <ecNumber evidence="5">1.1.99.29</ecNumber>
    </recommendedName>
</protein>
<evidence type="ECO:0000256" key="4">
    <source>
        <dbReference type="ARBA" id="ARBA00011245"/>
    </source>
</evidence>
<comment type="catalytic activity">
    <reaction evidence="13">
        <text>a pyranoside + acceptor = a pyranosid-3-ulose + reduced acceptor.</text>
        <dbReference type="EC" id="1.1.99.29"/>
    </reaction>
</comment>
<dbReference type="Gene3D" id="3.50.50.60">
    <property type="entry name" value="FAD/NAD(P)-binding domain"/>
    <property type="match status" value="1"/>
</dbReference>
<feature type="binding site" evidence="16">
    <location>
        <position position="308"/>
    </location>
    <ligand>
        <name>FAD</name>
        <dbReference type="ChEBI" id="CHEBI:57692"/>
    </ligand>
</feature>
<evidence type="ECO:0000256" key="10">
    <source>
        <dbReference type="ARBA" id="ARBA00033986"/>
    </source>
</evidence>
<dbReference type="InterPro" id="IPR012132">
    <property type="entry name" value="GMC_OxRdtase"/>
</dbReference>
<dbReference type="EMBL" id="JAACJK010000174">
    <property type="protein sequence ID" value="KAF5319114.1"/>
    <property type="molecule type" value="Genomic_DNA"/>
</dbReference>
<evidence type="ECO:0000256" key="11">
    <source>
        <dbReference type="ARBA" id="ARBA00034010"/>
    </source>
</evidence>
<evidence type="ECO:0000256" key="7">
    <source>
        <dbReference type="ARBA" id="ARBA00022630"/>
    </source>
</evidence>
<comment type="subcellular location">
    <subcellularLocation>
        <location evidence="2">Secreted</location>
    </subcellularLocation>
</comment>
<evidence type="ECO:0000313" key="19">
    <source>
        <dbReference type="Proteomes" id="UP000541558"/>
    </source>
</evidence>
<keyword evidence="7" id="KW-0285">Flavoprotein</keyword>
<dbReference type="OrthoDB" id="269227at2759"/>
<comment type="cofactor">
    <cofactor evidence="1 16">
        <name>FAD</name>
        <dbReference type="ChEBI" id="CHEBI:57692"/>
    </cofactor>
</comment>
<dbReference type="AlphaFoldDB" id="A0A8H5B978"/>
<evidence type="ECO:0000313" key="18">
    <source>
        <dbReference type="EMBL" id="KAF5319114.1"/>
    </source>
</evidence>
<comment type="catalytic activity">
    <reaction evidence="14">
        <text>a pyranoside + acceptor = a pyranosid-3,4-diulose + reduced acceptor.</text>
        <dbReference type="EC" id="1.1.99.29"/>
    </reaction>
</comment>
<evidence type="ECO:0000256" key="1">
    <source>
        <dbReference type="ARBA" id="ARBA00001974"/>
    </source>
</evidence>
<accession>A0A8H5B978</accession>
<keyword evidence="19" id="KW-1185">Reference proteome</keyword>
<dbReference type="GO" id="GO:0033718">
    <property type="term" value="F:pyranose dehydrogenase (acceptor) activity"/>
    <property type="evidence" value="ECO:0007669"/>
    <property type="project" value="UniProtKB-EC"/>
</dbReference>
<evidence type="ECO:0000256" key="12">
    <source>
        <dbReference type="ARBA" id="ARBA00034029"/>
    </source>
</evidence>
<feature type="active site" description="Proton acceptor" evidence="15">
    <location>
        <position position="604"/>
    </location>
</feature>
<name>A0A8H5B978_9AGAR</name>
<reference evidence="18 19" key="1">
    <citation type="journal article" date="2020" name="ISME J.">
        <title>Uncovering the hidden diversity of litter-decomposition mechanisms in mushroom-forming fungi.</title>
        <authorList>
            <person name="Floudas D."/>
            <person name="Bentzer J."/>
            <person name="Ahren D."/>
            <person name="Johansson T."/>
            <person name="Persson P."/>
            <person name="Tunlid A."/>
        </authorList>
    </citation>
    <scope>NUCLEOTIDE SEQUENCE [LARGE SCALE GENOMIC DNA]</scope>
    <source>
        <strain evidence="18 19">CBS 175.51</strain>
    </source>
</reference>
<dbReference type="InterPro" id="IPR036188">
    <property type="entry name" value="FAD/NAD-bd_sf"/>
</dbReference>
<dbReference type="Pfam" id="PF05199">
    <property type="entry name" value="GMC_oxred_C"/>
    <property type="match status" value="1"/>
</dbReference>
<sequence length="624" mass="66294">MVPHKGAEVGSQVPAIVHFIKGERNRTTIIDILVNTSSYTVPTLEMKSFATLLSFLLLSMQLANAAVYQNLAALPSNKQYDVIIVGGGTAGPVIASRLTENPRTTVLLIEAGPDDDGAVDLQIPANYPAGIERKHYWNYTTTPQSGLNGRAITYDRGHVLGGCSSINGMVYTRGAGDDYDRWAKVTGDNGWTWNSLFPLIKRHERWSGAVGGRNVTGQYDPAVHGYEGNSKVALPWSGPNAFDNLCLEQAKTRPEFPYNRDPNSGKPLGLTWAQSTFGGGERNSASKGYLPASVRSRANLDILVNSHVTRVLPTGKASNKDFRTVEIGTADGARKTVTAKTEVVLSAGSIGTPQILLLSGIGNKAELKALGIDAVHELNDVGKNLSDHIATVAFGTTTVPDAPPVDRAAALLQWNQNRTGPLTEAVGHQILWTRLPKDSEAIRTYGDPSAGSNAPHIEIALMNGLPGQLYGGAAVLLTPQSRGSVTLASSDPFTAPLINLNFLTHPFDIAALKEGVRAMKRFYASPVFSSYIATPIGPDPDAGDAAFEDFTRNVGITTLHAVGTAAMSAKGAKGGVVDPDLKVKGLKGLSIADASVIPYVPTAHSMAPVYILAERASDLIRSRC</sequence>
<feature type="domain" description="Glucose-methanol-choline oxidoreductase N-terminal" evidence="17">
    <location>
        <begin position="348"/>
        <end position="362"/>
    </location>
</feature>
<organism evidence="18 19">
    <name type="scientific">Ephemerocybe angulata</name>
    <dbReference type="NCBI Taxonomy" id="980116"/>
    <lineage>
        <taxon>Eukaryota</taxon>
        <taxon>Fungi</taxon>
        <taxon>Dikarya</taxon>
        <taxon>Basidiomycota</taxon>
        <taxon>Agaricomycotina</taxon>
        <taxon>Agaricomycetes</taxon>
        <taxon>Agaricomycetidae</taxon>
        <taxon>Agaricales</taxon>
        <taxon>Agaricineae</taxon>
        <taxon>Psathyrellaceae</taxon>
        <taxon>Ephemerocybe</taxon>
    </lineage>
</organism>
<feature type="binding site" evidence="16">
    <location>
        <position position="159"/>
    </location>
    <ligand>
        <name>FAD</name>
        <dbReference type="ChEBI" id="CHEBI:57692"/>
    </ligand>
</feature>
<evidence type="ECO:0000256" key="16">
    <source>
        <dbReference type="PIRSR" id="PIRSR000137-2"/>
    </source>
</evidence>
<evidence type="ECO:0000256" key="9">
    <source>
        <dbReference type="ARBA" id="ARBA00024699"/>
    </source>
</evidence>
<keyword evidence="8 16" id="KW-0274">FAD</keyword>
<dbReference type="SUPFAM" id="SSF54373">
    <property type="entry name" value="FAD-linked reductases, C-terminal domain"/>
    <property type="match status" value="1"/>
</dbReference>
<evidence type="ECO:0000256" key="2">
    <source>
        <dbReference type="ARBA" id="ARBA00004613"/>
    </source>
</evidence>
<comment type="function">
    <text evidence="9">Catalyzes the single-oxidation or sequential double oxidation reaction of carbohydrates primarily at carbon-2 and/or carbon-3 with the concomitant reduction of the flavin. The enzyme exhibits a broad sugar substrate specificity, oxidizing different aldopyranoses to the corresponding C-1, C-2, C-3 or C-1,2, C-2,3 and C-3,4 (di)dehydro sugars with substrate-specific regioselectivity. Accepts only a narrow range of electron acceptors such as substituted benzoquinones and complexed metal ions and reacts extremely slowly with O(2) as acceptor. May play a role in the natural recycling of plant matter by oxidizing all major monosaccharides in lignocellulose and by reducing quinone compounds or reactive radical species generated during lignin depolymerization.</text>
</comment>
<gene>
    <name evidence="18" type="ORF">D9611_014106</name>
</gene>
<proteinExistence type="inferred from homology"/>
<feature type="binding site" evidence="16">
    <location>
        <begin position="167"/>
        <end position="170"/>
    </location>
    <ligand>
        <name>FAD</name>
        <dbReference type="ChEBI" id="CHEBI:57692"/>
    </ligand>
</feature>
<dbReference type="Pfam" id="PF00732">
    <property type="entry name" value="GMC_oxred_N"/>
    <property type="match status" value="1"/>
</dbReference>
<evidence type="ECO:0000256" key="3">
    <source>
        <dbReference type="ARBA" id="ARBA00010790"/>
    </source>
</evidence>
<dbReference type="GO" id="GO:0050660">
    <property type="term" value="F:flavin adenine dinucleotide binding"/>
    <property type="evidence" value="ECO:0007669"/>
    <property type="project" value="InterPro"/>
</dbReference>
<evidence type="ECO:0000256" key="6">
    <source>
        <dbReference type="ARBA" id="ARBA00022525"/>
    </source>
</evidence>
<evidence type="ECO:0000256" key="15">
    <source>
        <dbReference type="PIRSR" id="PIRSR000137-1"/>
    </source>
</evidence>
<comment type="catalytic activity">
    <reaction evidence="11">
        <text>pyranose + acceptor = pyranos-2,3-diulose + reduced acceptor.</text>
        <dbReference type="EC" id="1.1.99.29"/>
    </reaction>
</comment>
<comment type="subunit">
    <text evidence="4">Monomer.</text>
</comment>
<dbReference type="InterPro" id="IPR007867">
    <property type="entry name" value="GMC_OxRtase_C"/>
</dbReference>
<dbReference type="Gene3D" id="3.30.560.10">
    <property type="entry name" value="Glucose Oxidase, domain 3"/>
    <property type="match status" value="1"/>
</dbReference>
<dbReference type="InterPro" id="IPR000172">
    <property type="entry name" value="GMC_OxRdtase_N"/>
</dbReference>
<evidence type="ECO:0000256" key="13">
    <source>
        <dbReference type="ARBA" id="ARBA00034050"/>
    </source>
</evidence>
<dbReference type="PROSITE" id="PS00624">
    <property type="entry name" value="GMC_OXRED_2"/>
    <property type="match status" value="1"/>
</dbReference>
<evidence type="ECO:0000256" key="5">
    <source>
        <dbReference type="ARBA" id="ARBA00013177"/>
    </source>
</evidence>
<comment type="caution">
    <text evidence="18">The sequence shown here is derived from an EMBL/GenBank/DDBJ whole genome shotgun (WGS) entry which is preliminary data.</text>
</comment>
<dbReference type="PIRSF" id="PIRSF000137">
    <property type="entry name" value="Alcohol_oxidase"/>
    <property type="match status" value="1"/>
</dbReference>